<evidence type="ECO:0000256" key="3">
    <source>
        <dbReference type="ARBA" id="ARBA00023027"/>
    </source>
</evidence>
<gene>
    <name evidence="5" type="primary">mmsA</name>
    <name evidence="5" type="ORF">GIS00_01985</name>
</gene>
<dbReference type="Proteomes" id="UP000460221">
    <property type="component" value="Unassembled WGS sequence"/>
</dbReference>
<sequence length="512" mass="53765">MTTITDTDTLAQETAGLPVLPHWAGGTEFAGTSGRTAQVFDPATGVASSLVSLASREDADAVIAAAAQAWPAWRDISLARRTQVLFAFRELLNARKGELAAIITAEHGKVLDDALGEVTRGQEVVEFACGLAHLLKGGNTENASTKVDVASLRQPLGVVGIISPFNFPAMVPMWFFPVAIACGNAVVLKPSEKDPSAANWLAALWKEAGLPDGVFNVLHGDKTAVDALLESPSVRSISFVGSTPIARYVYETGTRHGKRVQALGGAKNHMLVLPDADLDLAADAAVNGGFGSAGERCMAISALVAVDSIADELVGKIKDRMAGLRTGDGRRGCDMGPLVTAQARDRVVGYIEAGVQAGATAVVDGRGGEVDGDAGGYWVSPTLFDHVTTDMSIYTDEIFGPVLSVLRVDGYDEGLQMINSNPYGNGVAIFTNDGGAARRFQNEVEVGMVGINVAVPVPVGYYSFGGWKASLFGDTHAHGTEGVHFFTRGKVITTRWLDPSHGGINLGFPQND</sequence>
<dbReference type="InterPro" id="IPR016160">
    <property type="entry name" value="Ald_DH_CS_CYS"/>
</dbReference>
<name>A0A7K1FF64_9ACTN</name>
<dbReference type="EMBL" id="WLYK01000001">
    <property type="protein sequence ID" value="MTD12716.1"/>
    <property type="molecule type" value="Genomic_DNA"/>
</dbReference>
<dbReference type="FunFam" id="3.40.309.10:FF:000002">
    <property type="entry name" value="Methylmalonate-semialdehyde dehydrogenase (Acylating)"/>
    <property type="match status" value="1"/>
</dbReference>
<evidence type="ECO:0000256" key="2">
    <source>
        <dbReference type="ARBA" id="ARBA00023002"/>
    </source>
</evidence>
<keyword evidence="3" id="KW-0520">NAD</keyword>
<dbReference type="InterPro" id="IPR015590">
    <property type="entry name" value="Aldehyde_DH_dom"/>
</dbReference>
<dbReference type="PANTHER" id="PTHR43866">
    <property type="entry name" value="MALONATE-SEMIALDEHYDE DEHYDROGENASE"/>
    <property type="match status" value="1"/>
</dbReference>
<dbReference type="InterPro" id="IPR010061">
    <property type="entry name" value="MeMal-semiAld_DH"/>
</dbReference>
<dbReference type="RefSeq" id="WP_154766729.1">
    <property type="nucleotide sequence ID" value="NZ_WLYK01000001.1"/>
</dbReference>
<protein>
    <recommendedName>
        <fullName evidence="1">methylmalonate-semialdehyde dehydrogenase (CoA acylating)</fullName>
        <ecNumber evidence="1">1.2.1.27</ecNumber>
    </recommendedName>
</protein>
<dbReference type="GO" id="GO:0004491">
    <property type="term" value="F:methylmalonate-semialdehyde dehydrogenase (acylating, NAD) activity"/>
    <property type="evidence" value="ECO:0007669"/>
    <property type="project" value="UniProtKB-EC"/>
</dbReference>
<dbReference type="GO" id="GO:0006574">
    <property type="term" value="P:L-valine catabolic process"/>
    <property type="evidence" value="ECO:0007669"/>
    <property type="project" value="TreeGrafter"/>
</dbReference>
<dbReference type="InterPro" id="IPR016162">
    <property type="entry name" value="Ald_DH_N"/>
</dbReference>
<dbReference type="InterPro" id="IPR016161">
    <property type="entry name" value="Ald_DH/histidinol_DH"/>
</dbReference>
<dbReference type="SUPFAM" id="SSF53720">
    <property type="entry name" value="ALDH-like"/>
    <property type="match status" value="1"/>
</dbReference>
<organism evidence="5 6">
    <name type="scientific">Nakamurella alba</name>
    <dbReference type="NCBI Taxonomy" id="2665158"/>
    <lineage>
        <taxon>Bacteria</taxon>
        <taxon>Bacillati</taxon>
        <taxon>Actinomycetota</taxon>
        <taxon>Actinomycetes</taxon>
        <taxon>Nakamurellales</taxon>
        <taxon>Nakamurellaceae</taxon>
        <taxon>Nakamurella</taxon>
    </lineage>
</organism>
<keyword evidence="6" id="KW-1185">Reference proteome</keyword>
<evidence type="ECO:0000313" key="6">
    <source>
        <dbReference type="Proteomes" id="UP000460221"/>
    </source>
</evidence>
<accession>A0A7K1FF64</accession>
<evidence type="ECO:0000256" key="1">
    <source>
        <dbReference type="ARBA" id="ARBA00013048"/>
    </source>
</evidence>
<feature type="domain" description="Aldehyde dehydrogenase" evidence="4">
    <location>
        <begin position="33"/>
        <end position="491"/>
    </location>
</feature>
<dbReference type="FunFam" id="3.40.605.10:FF:000003">
    <property type="entry name" value="Methylmalonate-semialdehyde dehydrogenase [acylating]"/>
    <property type="match status" value="1"/>
</dbReference>
<dbReference type="GO" id="GO:0006210">
    <property type="term" value="P:thymine catabolic process"/>
    <property type="evidence" value="ECO:0007669"/>
    <property type="project" value="TreeGrafter"/>
</dbReference>
<dbReference type="CDD" id="cd07085">
    <property type="entry name" value="ALDH_F6_MMSDH"/>
    <property type="match status" value="1"/>
</dbReference>
<keyword evidence="2 5" id="KW-0560">Oxidoreductase</keyword>
<dbReference type="Gene3D" id="3.40.605.10">
    <property type="entry name" value="Aldehyde Dehydrogenase, Chain A, domain 1"/>
    <property type="match status" value="1"/>
</dbReference>
<dbReference type="NCBIfam" id="TIGR01722">
    <property type="entry name" value="MMSDH"/>
    <property type="match status" value="1"/>
</dbReference>
<dbReference type="EC" id="1.2.1.27" evidence="1"/>
<dbReference type="Gene3D" id="3.40.309.10">
    <property type="entry name" value="Aldehyde Dehydrogenase, Chain A, domain 2"/>
    <property type="match status" value="1"/>
</dbReference>
<dbReference type="PROSITE" id="PS00070">
    <property type="entry name" value="ALDEHYDE_DEHYDR_CYS"/>
    <property type="match status" value="1"/>
</dbReference>
<dbReference type="Pfam" id="PF00171">
    <property type="entry name" value="Aldedh"/>
    <property type="match status" value="1"/>
</dbReference>
<proteinExistence type="predicted"/>
<evidence type="ECO:0000313" key="5">
    <source>
        <dbReference type="EMBL" id="MTD12716.1"/>
    </source>
</evidence>
<comment type="caution">
    <text evidence="5">The sequence shown here is derived from an EMBL/GenBank/DDBJ whole genome shotgun (WGS) entry which is preliminary data.</text>
</comment>
<reference evidence="5 6" key="1">
    <citation type="submission" date="2019-11" db="EMBL/GenBank/DDBJ databases">
        <authorList>
            <person name="Jiang L.-Q."/>
        </authorList>
    </citation>
    <scope>NUCLEOTIDE SEQUENCE [LARGE SCALE GENOMIC DNA]</scope>
    <source>
        <strain evidence="5 6">YIM 132087</strain>
    </source>
</reference>
<dbReference type="AlphaFoldDB" id="A0A7K1FF64"/>
<dbReference type="InterPro" id="IPR016163">
    <property type="entry name" value="Ald_DH_C"/>
</dbReference>
<dbReference type="PANTHER" id="PTHR43866:SF4">
    <property type="entry name" value="MALONATE-SEMIALDEHYDE DEHYDROGENASE"/>
    <property type="match status" value="1"/>
</dbReference>
<evidence type="ECO:0000259" key="4">
    <source>
        <dbReference type="Pfam" id="PF00171"/>
    </source>
</evidence>